<evidence type="ECO:0000256" key="3">
    <source>
        <dbReference type="ARBA" id="ARBA00022989"/>
    </source>
</evidence>
<keyword evidence="3 5" id="KW-1133">Transmembrane helix</keyword>
<evidence type="ECO:0000259" key="6">
    <source>
        <dbReference type="SMART" id="SM00752"/>
    </source>
</evidence>
<dbReference type="InterPro" id="IPR011020">
    <property type="entry name" value="HTTM-like"/>
</dbReference>
<dbReference type="STRING" id="258533.BN977_03429"/>
<dbReference type="Proteomes" id="UP000028870">
    <property type="component" value="Unassembled WGS sequence"/>
</dbReference>
<dbReference type="GO" id="GO:0012505">
    <property type="term" value="C:endomembrane system"/>
    <property type="evidence" value="ECO:0007669"/>
    <property type="project" value="UniProtKB-SubCell"/>
</dbReference>
<feature type="transmembrane region" description="Helical" evidence="5">
    <location>
        <begin position="265"/>
        <end position="282"/>
    </location>
</feature>
<dbReference type="eggNOG" id="ENOG5032WIN">
    <property type="taxonomic scope" value="Bacteria"/>
</dbReference>
<comment type="subcellular location">
    <subcellularLocation>
        <location evidence="1">Endomembrane system</location>
        <topology evidence="1">Multi-pass membrane protein</topology>
    </subcellularLocation>
</comment>
<dbReference type="Pfam" id="PF05090">
    <property type="entry name" value="HTTM"/>
    <property type="match status" value="1"/>
</dbReference>
<accession>W9BKW5</accession>
<feature type="transmembrane region" description="Helical" evidence="5">
    <location>
        <begin position="21"/>
        <end position="43"/>
    </location>
</feature>
<reference evidence="7" key="2">
    <citation type="submission" date="2014-03" db="EMBL/GenBank/DDBJ databases">
        <authorList>
            <person name="Urmite Genomes"/>
        </authorList>
    </citation>
    <scope>NUCLEOTIDE SEQUENCE</scope>
    <source>
        <strain evidence="7">DSM 44829</strain>
    </source>
</reference>
<sequence>MTIAERFDRWVDSGPFTPADLGIYRILYAISTLFIVPDIAWLGQYPDFMFHAPPGPLRVFSGFPSPGVLIGLELLRSLTLILLGLGLWTRFVSLAAAVMLFVTYGFMYCLGKVDHTILLLLVPLVLAFADWGNRYSIDACRHGAAPPPQRQWPLRLLALLIGWGFFTAALTKLLTGWLSGSSQAARGYFVLGFLTEGRTYWLAEWLAAHDIRAVWELADWLTVIFEFSVLLAMPWWRSFRTVLAVATTFHLGVLLTMGIDFSNAVVAYGAFVSWGVIARRIGESAVGRSLATVRPVRLGRTGALAVSWLCALGVGALAWVLMTGPAGRISTGLIAGNLVIVLGAGIGLSYLALQASRTQRALNRLLSAVRAKSKTPAAAHPLTDYPAQRRWGPP</sequence>
<feature type="transmembrane region" description="Helical" evidence="5">
    <location>
        <begin position="217"/>
        <end position="235"/>
    </location>
</feature>
<evidence type="ECO:0000256" key="4">
    <source>
        <dbReference type="ARBA" id="ARBA00023136"/>
    </source>
</evidence>
<keyword evidence="2 5" id="KW-0812">Transmembrane</keyword>
<dbReference type="OrthoDB" id="1496251at2"/>
<dbReference type="SMART" id="SM00752">
    <property type="entry name" value="HTTM"/>
    <property type="match status" value="1"/>
</dbReference>
<keyword evidence="4 5" id="KW-0472">Membrane</keyword>
<name>W9BKW5_MYCCO</name>
<feature type="transmembrane region" description="Helical" evidence="5">
    <location>
        <begin position="113"/>
        <end position="131"/>
    </location>
</feature>
<evidence type="ECO:0000313" key="8">
    <source>
        <dbReference type="Proteomes" id="UP000028870"/>
    </source>
</evidence>
<dbReference type="AlphaFoldDB" id="W9BKW5"/>
<dbReference type="EMBL" id="CCBB010000002">
    <property type="protein sequence ID" value="CDO08610.1"/>
    <property type="molecule type" value="Genomic_DNA"/>
</dbReference>
<evidence type="ECO:0000256" key="1">
    <source>
        <dbReference type="ARBA" id="ARBA00004127"/>
    </source>
</evidence>
<evidence type="ECO:0000256" key="5">
    <source>
        <dbReference type="SAM" id="Phobius"/>
    </source>
</evidence>
<feature type="domain" description="HTTM-like" evidence="6">
    <location>
        <begin position="13"/>
        <end position="276"/>
    </location>
</feature>
<feature type="transmembrane region" description="Helical" evidence="5">
    <location>
        <begin position="87"/>
        <end position="107"/>
    </location>
</feature>
<organism evidence="7 8">
    <name type="scientific">Mycolicibacterium cosmeticum</name>
    <dbReference type="NCBI Taxonomy" id="258533"/>
    <lineage>
        <taxon>Bacteria</taxon>
        <taxon>Bacillati</taxon>
        <taxon>Actinomycetota</taxon>
        <taxon>Actinomycetes</taxon>
        <taxon>Mycobacteriales</taxon>
        <taxon>Mycobacteriaceae</taxon>
        <taxon>Mycolicibacterium</taxon>
    </lineage>
</organism>
<feature type="transmembrane region" description="Helical" evidence="5">
    <location>
        <begin position="303"/>
        <end position="322"/>
    </location>
</feature>
<comment type="caution">
    <text evidence="7">The sequence shown here is derived from an EMBL/GenBank/DDBJ whole genome shotgun (WGS) entry which is preliminary data.</text>
</comment>
<proteinExistence type="predicted"/>
<evidence type="ECO:0000256" key="2">
    <source>
        <dbReference type="ARBA" id="ARBA00022692"/>
    </source>
</evidence>
<dbReference type="InterPro" id="IPR053934">
    <property type="entry name" value="HTTM_dom"/>
</dbReference>
<evidence type="ECO:0000313" key="7">
    <source>
        <dbReference type="EMBL" id="CDO08610.1"/>
    </source>
</evidence>
<gene>
    <name evidence="7" type="ORF">BN977_03429</name>
</gene>
<feature type="transmembrane region" description="Helical" evidence="5">
    <location>
        <begin position="334"/>
        <end position="353"/>
    </location>
</feature>
<feature type="transmembrane region" description="Helical" evidence="5">
    <location>
        <begin position="55"/>
        <end position="75"/>
    </location>
</feature>
<dbReference type="RefSeq" id="WP_109790224.1">
    <property type="nucleotide sequence ID" value="NZ_CCBB010000002.1"/>
</dbReference>
<protein>
    <recommendedName>
        <fullName evidence="6">HTTM-like domain-containing protein</fullName>
    </recommendedName>
</protein>
<keyword evidence="8" id="KW-1185">Reference proteome</keyword>
<reference evidence="7" key="1">
    <citation type="submission" date="2014-03" db="EMBL/GenBank/DDBJ databases">
        <title>Draft Genome Sequence of Mycobacterium cosmeticum DSM 44829.</title>
        <authorList>
            <person name="Croce O."/>
            <person name="Robert C."/>
            <person name="Raoult D."/>
            <person name="Drancourt M."/>
        </authorList>
    </citation>
    <scope>NUCLEOTIDE SEQUENCE [LARGE SCALE GENOMIC DNA]</scope>
    <source>
        <strain evidence="7">DSM 44829</strain>
    </source>
</reference>
<feature type="transmembrane region" description="Helical" evidence="5">
    <location>
        <begin position="152"/>
        <end position="171"/>
    </location>
</feature>